<keyword evidence="5 9" id="KW-0812">Transmembrane</keyword>
<feature type="domain" description="Bacterial sugar transferase" evidence="10">
    <location>
        <begin position="31"/>
        <end position="222"/>
    </location>
</feature>
<dbReference type="PANTHER" id="PTHR30576:SF4">
    <property type="entry name" value="UNDECAPRENYL-PHOSPHATE GALACTOSE PHOSPHOTRANSFERASE"/>
    <property type="match status" value="1"/>
</dbReference>
<evidence type="ECO:0000256" key="9">
    <source>
        <dbReference type="SAM" id="Phobius"/>
    </source>
</evidence>
<dbReference type="PANTHER" id="PTHR30576">
    <property type="entry name" value="COLANIC BIOSYNTHESIS UDP-GLUCOSE LIPID CARRIER TRANSFERASE"/>
    <property type="match status" value="1"/>
</dbReference>
<protein>
    <submittedName>
        <fullName evidence="11">Exopolysaccharide production protein ExoY</fullName>
    </submittedName>
</protein>
<dbReference type="GO" id="GO:0016780">
    <property type="term" value="F:phosphotransferase activity, for other substituted phosphate groups"/>
    <property type="evidence" value="ECO:0007669"/>
    <property type="project" value="TreeGrafter"/>
</dbReference>
<evidence type="ECO:0000256" key="8">
    <source>
        <dbReference type="ARBA" id="ARBA00023169"/>
    </source>
</evidence>
<dbReference type="InterPro" id="IPR003362">
    <property type="entry name" value="Bact_transf"/>
</dbReference>
<evidence type="ECO:0000256" key="6">
    <source>
        <dbReference type="ARBA" id="ARBA00022989"/>
    </source>
</evidence>
<dbReference type="GO" id="GO:0005886">
    <property type="term" value="C:plasma membrane"/>
    <property type="evidence" value="ECO:0007669"/>
    <property type="project" value="UniProtKB-SubCell"/>
</dbReference>
<evidence type="ECO:0000313" key="12">
    <source>
        <dbReference type="Proteomes" id="UP000294576"/>
    </source>
</evidence>
<comment type="subcellular location">
    <subcellularLocation>
        <location evidence="1">Cell membrane</location>
    </subcellularLocation>
</comment>
<dbReference type="Pfam" id="PF02397">
    <property type="entry name" value="Bac_transf"/>
    <property type="match status" value="1"/>
</dbReference>
<dbReference type="Proteomes" id="UP000294576">
    <property type="component" value="Unassembled WGS sequence"/>
</dbReference>
<dbReference type="EMBL" id="SMBH01000007">
    <property type="protein sequence ID" value="TCU15322.1"/>
    <property type="molecule type" value="Genomic_DNA"/>
</dbReference>
<proteinExistence type="inferred from homology"/>
<name>A0A4R3Q7N8_RHISU</name>
<dbReference type="RefSeq" id="WP_425376398.1">
    <property type="nucleotide sequence ID" value="NZ_SMBH01000007.1"/>
</dbReference>
<keyword evidence="8" id="KW-0270">Exopolysaccharide synthesis</keyword>
<evidence type="ECO:0000256" key="4">
    <source>
        <dbReference type="ARBA" id="ARBA00022679"/>
    </source>
</evidence>
<evidence type="ECO:0000259" key="10">
    <source>
        <dbReference type="Pfam" id="PF02397"/>
    </source>
</evidence>
<dbReference type="AlphaFoldDB" id="A0A4R3Q7N8"/>
<gene>
    <name evidence="11" type="ORF">EV132_107222</name>
</gene>
<evidence type="ECO:0000256" key="5">
    <source>
        <dbReference type="ARBA" id="ARBA00022692"/>
    </source>
</evidence>
<organism evidence="11 12">
    <name type="scientific">Rhizobium sullae</name>
    <name type="common">Rhizobium hedysari</name>
    <dbReference type="NCBI Taxonomy" id="50338"/>
    <lineage>
        <taxon>Bacteria</taxon>
        <taxon>Pseudomonadati</taxon>
        <taxon>Pseudomonadota</taxon>
        <taxon>Alphaproteobacteria</taxon>
        <taxon>Hyphomicrobiales</taxon>
        <taxon>Rhizobiaceae</taxon>
        <taxon>Rhizobium/Agrobacterium group</taxon>
        <taxon>Rhizobium</taxon>
    </lineage>
</organism>
<dbReference type="GO" id="GO:0000271">
    <property type="term" value="P:polysaccharide biosynthetic process"/>
    <property type="evidence" value="ECO:0007669"/>
    <property type="project" value="UniProtKB-KW"/>
</dbReference>
<evidence type="ECO:0000313" key="11">
    <source>
        <dbReference type="EMBL" id="TCU15322.1"/>
    </source>
</evidence>
<evidence type="ECO:0000256" key="7">
    <source>
        <dbReference type="ARBA" id="ARBA00023136"/>
    </source>
</evidence>
<evidence type="ECO:0000256" key="2">
    <source>
        <dbReference type="ARBA" id="ARBA00006464"/>
    </source>
</evidence>
<accession>A0A4R3Q7N8</accession>
<sequence>MMKHDVDLTDASIFPHYAQRRPVRPIGGLRKRVFDVVGSLVLLVLFSPLFLLIAIAVKLDDRGPVLFGHQRIGHNGRSFRCLKFRTMVTDSNARLAAYLAENPAALAEWATTRKLRHDIRVTTTGKVLRKLSLDELPQLLNVLRGDMSLVGPRPIMGEEMALYGDRGTHYLRSRPGLTGKWQVSGRSDTTYEERIQLDSQYVEHWSFVGDIWIILKTVPVVLLARGAC</sequence>
<keyword evidence="6 9" id="KW-1133">Transmembrane helix</keyword>
<evidence type="ECO:0000256" key="1">
    <source>
        <dbReference type="ARBA" id="ARBA00004236"/>
    </source>
</evidence>
<keyword evidence="3" id="KW-1003">Cell membrane</keyword>
<keyword evidence="4" id="KW-0808">Transferase</keyword>
<reference evidence="11 12" key="1">
    <citation type="submission" date="2019-03" db="EMBL/GenBank/DDBJ databases">
        <title>Genomic Encyclopedia of Type Strains, Phase IV (KMG-V): Genome sequencing to study the core and pangenomes of soil and plant-associated prokaryotes.</title>
        <authorList>
            <person name="Whitman W."/>
        </authorList>
    </citation>
    <scope>NUCLEOTIDE SEQUENCE [LARGE SCALE GENOMIC DNA]</scope>
    <source>
        <strain evidence="11 12">Hc14</strain>
    </source>
</reference>
<feature type="transmembrane region" description="Helical" evidence="9">
    <location>
        <begin position="36"/>
        <end position="57"/>
    </location>
</feature>
<comment type="caution">
    <text evidence="11">The sequence shown here is derived from an EMBL/GenBank/DDBJ whole genome shotgun (WGS) entry which is preliminary data.</text>
</comment>
<comment type="similarity">
    <text evidence="2">Belongs to the bacterial sugar transferase family.</text>
</comment>
<keyword evidence="7 9" id="KW-0472">Membrane</keyword>
<evidence type="ECO:0000256" key="3">
    <source>
        <dbReference type="ARBA" id="ARBA00022475"/>
    </source>
</evidence>